<dbReference type="EMBL" id="MN740736">
    <property type="protein sequence ID" value="QHS81385.1"/>
    <property type="molecule type" value="Genomic_DNA"/>
</dbReference>
<organism evidence="1">
    <name type="scientific">viral metagenome</name>
    <dbReference type="NCBI Taxonomy" id="1070528"/>
    <lineage>
        <taxon>unclassified sequences</taxon>
        <taxon>metagenomes</taxon>
        <taxon>organismal metagenomes</taxon>
    </lineage>
</organism>
<reference evidence="1" key="1">
    <citation type="journal article" date="2020" name="Nature">
        <title>Giant virus diversity and host interactions through global metagenomics.</title>
        <authorList>
            <person name="Schulz F."/>
            <person name="Roux S."/>
            <person name="Paez-Espino D."/>
            <person name="Jungbluth S."/>
            <person name="Walsh D.A."/>
            <person name="Denef V.J."/>
            <person name="McMahon K.D."/>
            <person name="Konstantinidis K.T."/>
            <person name="Eloe-Fadrosh E.A."/>
            <person name="Kyrpides N.C."/>
            <person name="Woyke T."/>
        </authorList>
    </citation>
    <scope>NUCLEOTIDE SEQUENCE</scope>
    <source>
        <strain evidence="1">GVMAG-S-1101161-73</strain>
    </source>
</reference>
<sequence length="74" mass="8958">MDLIEEYQHLESPIKNLNIYMQDDFYSELNVDENIYKGLSEKIKSPIEIKKPVVYIFGIKISWFPYLAFKFEYK</sequence>
<proteinExistence type="predicted"/>
<dbReference type="AlphaFoldDB" id="A0A6C0APY0"/>
<name>A0A6C0APY0_9ZZZZ</name>
<evidence type="ECO:0000313" key="1">
    <source>
        <dbReference type="EMBL" id="QHS81385.1"/>
    </source>
</evidence>
<protein>
    <submittedName>
        <fullName evidence="1">Uncharacterized protein</fullName>
    </submittedName>
</protein>
<accession>A0A6C0APY0</accession>